<dbReference type="InterPro" id="IPR014721">
    <property type="entry name" value="Ribsml_uS5_D2-typ_fold_subgr"/>
</dbReference>
<evidence type="ECO:0000256" key="2">
    <source>
        <dbReference type="ARBA" id="ARBA00022679"/>
    </source>
</evidence>
<evidence type="ECO:0000256" key="1">
    <source>
        <dbReference type="ARBA" id="ARBA00017473"/>
    </source>
</evidence>
<dbReference type="AlphaFoldDB" id="A0A4S4FZC5"/>
<dbReference type="SUPFAM" id="SSF55060">
    <property type="entry name" value="GHMP Kinase, C-terminal domain"/>
    <property type="match status" value="1"/>
</dbReference>
<comment type="pathway">
    <text evidence="6">Isoprenoid biosynthesis; isopentenyl diphosphate biosynthesis via DXP pathway; isopentenyl diphosphate from 1-deoxy-D-xylulose 5-phosphate: step 3/6.</text>
</comment>
<dbReference type="GO" id="GO:0005524">
    <property type="term" value="F:ATP binding"/>
    <property type="evidence" value="ECO:0007669"/>
    <property type="project" value="UniProtKB-UniRule"/>
</dbReference>
<sequence>MTENTQRNRKAEVNLLAAAREAQWSAAAFMGPNAVKVVSPAKVNLLLSIGARRPDGYHDADTVMHALALHDTVYLRVQSASEDEVAQLAEQAAAGRVDIALGGPAGNLAVTIDLADRTGAGLSVPAADNLAFKAADALARALGREGAEIVQLRIEKHIPAEGGLGGGSSNAAAVLVGLASQWGASSDGARVVATAQALGADVAFFLQGGCSQLDGAGEVLRRTLEPSRKAVVLVKPAGGVSTAAAYRAFDEAPAPVSPALLQAAAAAASADGVPLANNLAFAAESLLPELAGVRAWLADQVGSENVLLCGSGSATFAVAESFAEASRIATAALSCGWWARPTSFSGLRAAVVPGR</sequence>
<comment type="function">
    <text evidence="6">Catalyzes the phosphorylation of the position 2 hydroxy group of 4-diphosphocytidyl-2C-methyl-D-erythritol.</text>
</comment>
<evidence type="ECO:0000256" key="5">
    <source>
        <dbReference type="ARBA" id="ARBA00022840"/>
    </source>
</evidence>
<dbReference type="InterPro" id="IPR004424">
    <property type="entry name" value="IspE"/>
</dbReference>
<feature type="active site" evidence="6">
    <location>
        <position position="42"/>
    </location>
</feature>
<comment type="caution">
    <text evidence="8">The sequence shown here is derived from an EMBL/GenBank/DDBJ whole genome shotgun (WGS) entry which is preliminary data.</text>
</comment>
<keyword evidence="3 6" id="KW-0547">Nucleotide-binding</keyword>
<evidence type="ECO:0000256" key="4">
    <source>
        <dbReference type="ARBA" id="ARBA00022777"/>
    </source>
</evidence>
<evidence type="ECO:0000313" key="9">
    <source>
        <dbReference type="Proteomes" id="UP000308978"/>
    </source>
</evidence>
<keyword evidence="5 6" id="KW-0067">ATP-binding</keyword>
<gene>
    <name evidence="6" type="primary">ispE</name>
    <name evidence="8" type="ORF">E5986_10135</name>
</gene>
<dbReference type="RefSeq" id="WP_136435625.1">
    <property type="nucleotide sequence ID" value="NZ_SSTJ01000016.1"/>
</dbReference>
<dbReference type="PANTHER" id="PTHR43527:SF2">
    <property type="entry name" value="4-DIPHOSPHOCYTIDYL-2-C-METHYL-D-ERYTHRITOL KINASE, CHLOROPLASTIC"/>
    <property type="match status" value="1"/>
</dbReference>
<dbReference type="InterPro" id="IPR006204">
    <property type="entry name" value="GHMP_kinase_N_dom"/>
</dbReference>
<keyword evidence="2 6" id="KW-0808">Transferase</keyword>
<evidence type="ECO:0000256" key="3">
    <source>
        <dbReference type="ARBA" id="ARBA00022741"/>
    </source>
</evidence>
<dbReference type="UniPathway" id="UPA00056">
    <property type="reaction ID" value="UER00094"/>
</dbReference>
<proteinExistence type="inferred from homology"/>
<reference evidence="8 9" key="1">
    <citation type="submission" date="2019-04" db="EMBL/GenBank/DDBJ databases">
        <title>Microbes associate with the intestines of laboratory mice.</title>
        <authorList>
            <person name="Navarre W."/>
            <person name="Wong E."/>
            <person name="Huang K.C."/>
            <person name="Tropini C."/>
            <person name="Ng K."/>
            <person name="Yu B."/>
        </authorList>
    </citation>
    <scope>NUCLEOTIDE SEQUENCE [LARGE SCALE GENOMIC DNA]</scope>
    <source>
        <strain evidence="8 9">NM80_B27</strain>
    </source>
</reference>
<feature type="active site" evidence="6">
    <location>
        <position position="201"/>
    </location>
</feature>
<feature type="binding site" evidence="6">
    <location>
        <begin position="159"/>
        <end position="169"/>
    </location>
    <ligand>
        <name>ATP</name>
        <dbReference type="ChEBI" id="CHEBI:30616"/>
    </ligand>
</feature>
<dbReference type="InterPro" id="IPR036554">
    <property type="entry name" value="GHMP_kinase_C_sf"/>
</dbReference>
<feature type="domain" description="GHMP kinase N-terminal" evidence="7">
    <location>
        <begin position="129"/>
        <end position="209"/>
    </location>
</feature>
<keyword evidence="6" id="KW-0414">Isoprene biosynthesis</keyword>
<name>A0A4S4FZC5_9ACTN</name>
<protein>
    <recommendedName>
        <fullName evidence="1 6">4-diphosphocytidyl-2-C-methyl-D-erythritol kinase</fullName>
        <shortName evidence="6">CMK</shortName>
        <ecNumber evidence="6">2.7.1.148</ecNumber>
    </recommendedName>
    <alternativeName>
        <fullName evidence="6">4-(cytidine-5'-diphospho)-2-C-methyl-D-erythritol kinase</fullName>
    </alternativeName>
</protein>
<evidence type="ECO:0000259" key="7">
    <source>
        <dbReference type="Pfam" id="PF00288"/>
    </source>
</evidence>
<accession>A0A4S4FZC5</accession>
<dbReference type="SUPFAM" id="SSF54211">
    <property type="entry name" value="Ribosomal protein S5 domain 2-like"/>
    <property type="match status" value="1"/>
</dbReference>
<comment type="similarity">
    <text evidence="6">Belongs to the GHMP kinase family. IspE subfamily.</text>
</comment>
<dbReference type="EC" id="2.7.1.148" evidence="6"/>
<evidence type="ECO:0000313" key="8">
    <source>
        <dbReference type="EMBL" id="THG36479.1"/>
    </source>
</evidence>
<dbReference type="Gene3D" id="3.30.70.890">
    <property type="entry name" value="GHMP kinase, C-terminal domain"/>
    <property type="match status" value="1"/>
</dbReference>
<dbReference type="Gene3D" id="3.30.230.10">
    <property type="match status" value="1"/>
</dbReference>
<dbReference type="GO" id="GO:0050515">
    <property type="term" value="F:4-(cytidine 5'-diphospho)-2-C-methyl-D-erythritol kinase activity"/>
    <property type="evidence" value="ECO:0007669"/>
    <property type="project" value="UniProtKB-UniRule"/>
</dbReference>
<dbReference type="GO" id="GO:0016114">
    <property type="term" value="P:terpenoid biosynthetic process"/>
    <property type="evidence" value="ECO:0007669"/>
    <property type="project" value="InterPro"/>
</dbReference>
<dbReference type="EMBL" id="SSTJ01000016">
    <property type="protein sequence ID" value="THG36479.1"/>
    <property type="molecule type" value="Genomic_DNA"/>
</dbReference>
<comment type="catalytic activity">
    <reaction evidence="6">
        <text>4-CDP-2-C-methyl-D-erythritol + ATP = 4-CDP-2-C-methyl-D-erythritol 2-phosphate + ADP + H(+)</text>
        <dbReference type="Rhea" id="RHEA:18437"/>
        <dbReference type="ChEBI" id="CHEBI:15378"/>
        <dbReference type="ChEBI" id="CHEBI:30616"/>
        <dbReference type="ChEBI" id="CHEBI:57823"/>
        <dbReference type="ChEBI" id="CHEBI:57919"/>
        <dbReference type="ChEBI" id="CHEBI:456216"/>
        <dbReference type="EC" id="2.7.1.148"/>
    </reaction>
</comment>
<keyword evidence="4 6" id="KW-0418">Kinase</keyword>
<dbReference type="Proteomes" id="UP000308978">
    <property type="component" value="Unassembled WGS sequence"/>
</dbReference>
<dbReference type="HAMAP" id="MF_00061">
    <property type="entry name" value="IspE"/>
    <property type="match status" value="1"/>
</dbReference>
<dbReference type="PANTHER" id="PTHR43527">
    <property type="entry name" value="4-DIPHOSPHOCYTIDYL-2-C-METHYL-D-ERYTHRITOL KINASE, CHLOROPLASTIC"/>
    <property type="match status" value="1"/>
</dbReference>
<organism evidence="8 9">
    <name type="scientific">Adlercreutzia caecimuris</name>
    <dbReference type="NCBI Taxonomy" id="671266"/>
    <lineage>
        <taxon>Bacteria</taxon>
        <taxon>Bacillati</taxon>
        <taxon>Actinomycetota</taxon>
        <taxon>Coriobacteriia</taxon>
        <taxon>Eggerthellales</taxon>
        <taxon>Eggerthellaceae</taxon>
        <taxon>Adlercreutzia</taxon>
    </lineage>
</organism>
<dbReference type="InterPro" id="IPR020568">
    <property type="entry name" value="Ribosomal_Su5_D2-typ_SF"/>
</dbReference>
<dbReference type="GO" id="GO:0019288">
    <property type="term" value="P:isopentenyl diphosphate biosynthetic process, methylerythritol 4-phosphate pathway"/>
    <property type="evidence" value="ECO:0007669"/>
    <property type="project" value="UniProtKB-UniRule"/>
</dbReference>
<dbReference type="Pfam" id="PF00288">
    <property type="entry name" value="GHMP_kinases_N"/>
    <property type="match status" value="1"/>
</dbReference>
<evidence type="ECO:0000256" key="6">
    <source>
        <dbReference type="HAMAP-Rule" id="MF_00061"/>
    </source>
</evidence>